<dbReference type="Proteomes" id="UP000494040">
    <property type="component" value="Unassembled WGS sequence"/>
</dbReference>
<evidence type="ECO:0000313" key="4">
    <source>
        <dbReference type="Proteomes" id="UP000494040"/>
    </source>
</evidence>
<evidence type="ECO:0000256" key="1">
    <source>
        <dbReference type="SAM" id="MobiDB-lite"/>
    </source>
</evidence>
<dbReference type="RefSeq" id="XP_024083110.1">
    <property type="nucleotide sequence ID" value="XM_024227342.1"/>
</dbReference>
<evidence type="ECO:0000313" key="3">
    <source>
        <dbReference type="EnsemblMetazoa" id="XP_024083110.1"/>
    </source>
</evidence>
<organism evidence="3 4">
    <name type="scientific">Cimex lectularius</name>
    <name type="common">Bed bug</name>
    <name type="synonym">Acanthia lectularia</name>
    <dbReference type="NCBI Taxonomy" id="79782"/>
    <lineage>
        <taxon>Eukaryota</taxon>
        <taxon>Metazoa</taxon>
        <taxon>Ecdysozoa</taxon>
        <taxon>Arthropoda</taxon>
        <taxon>Hexapoda</taxon>
        <taxon>Insecta</taxon>
        <taxon>Pterygota</taxon>
        <taxon>Neoptera</taxon>
        <taxon>Paraneoptera</taxon>
        <taxon>Hemiptera</taxon>
        <taxon>Heteroptera</taxon>
        <taxon>Panheteroptera</taxon>
        <taxon>Cimicomorpha</taxon>
        <taxon>Cimicidae</taxon>
        <taxon>Cimex</taxon>
    </lineage>
</organism>
<accession>A0A8I6SJS6</accession>
<name>A0A8I6SJS6_CIMLE</name>
<proteinExistence type="predicted"/>
<evidence type="ECO:0000259" key="2">
    <source>
        <dbReference type="Pfam" id="PF15999"/>
    </source>
</evidence>
<dbReference type="AlphaFoldDB" id="A0A8I6SJS6"/>
<dbReference type="OrthoDB" id="8194084at2759"/>
<dbReference type="Pfam" id="PF15999">
    <property type="entry name" value="DUF4774"/>
    <property type="match status" value="1"/>
</dbReference>
<feature type="region of interest" description="Disordered" evidence="1">
    <location>
        <begin position="172"/>
        <end position="191"/>
    </location>
</feature>
<dbReference type="InterPro" id="IPR031942">
    <property type="entry name" value="DUF4774"/>
</dbReference>
<feature type="domain" description="DUF4774" evidence="2">
    <location>
        <begin position="334"/>
        <end position="390"/>
    </location>
</feature>
<reference evidence="3" key="1">
    <citation type="submission" date="2022-01" db="UniProtKB">
        <authorList>
            <consortium name="EnsemblMetazoa"/>
        </authorList>
    </citation>
    <scope>IDENTIFICATION</scope>
</reference>
<dbReference type="EnsemblMetazoa" id="XM_024227342.1">
    <property type="protein sequence ID" value="XP_024083110.1"/>
    <property type="gene ID" value="LOC106671071"/>
</dbReference>
<keyword evidence="4" id="KW-1185">Reference proteome</keyword>
<dbReference type="GeneID" id="106671071"/>
<sequence>MLYDLAGPHSSTPYVQIGRSKVFYKVAVFLLLVSFVYGRPENGVEKKRDERDLKYLTYEPSVANLPYLQIQNSAVPVLMYFPDYNALLVPAESLSAELPSTKRRRPVASLIKLIQSKVNREEAQENTTFPSPSEIVQQPIVQQEGETIVQGTQAPQTTETLVTVPEKIELNNTNTTNTNKSATSHTFGLGNQKPNRPLISSLIYRPPSQQLFPHYFPNIYHYFQNKEPTKFPFSGFLSPKTTLESSSHGQPVIEYYTRTPSSQSYYYNSFHRNVPLKNINSFGDDVQSDITDYVTKIQDTILREHEDSLKNPNKQSNDSPVMVASVPVGKDQTTSLVLRPVAKAVAGAKGVAVASPIAKAILRKGEPVDIDFDPDAVAIAGPGGQAHAHPKLIISYSNDTKNE</sequence>
<protein>
    <recommendedName>
        <fullName evidence="2">DUF4774 domain-containing protein</fullName>
    </recommendedName>
</protein>